<proteinExistence type="predicted"/>
<evidence type="ECO:0000259" key="2">
    <source>
        <dbReference type="Pfam" id="PF02129"/>
    </source>
</evidence>
<dbReference type="Proteomes" id="UP001465668">
    <property type="component" value="Unassembled WGS sequence"/>
</dbReference>
<evidence type="ECO:0000256" key="1">
    <source>
        <dbReference type="ARBA" id="ARBA00022801"/>
    </source>
</evidence>
<keyword evidence="1" id="KW-0378">Hydrolase</keyword>
<evidence type="ECO:0000313" key="4">
    <source>
        <dbReference type="Proteomes" id="UP001465668"/>
    </source>
</evidence>
<comment type="caution">
    <text evidence="3">The sequence shown here is derived from an EMBL/GenBank/DDBJ whole genome shotgun (WGS) entry which is preliminary data.</text>
</comment>
<sequence length="297" mass="33074">MSRANISFQTADNVTLRGWFYKPSSSYDEGSTSSALPCLIMAHGFSALKEMDLDTFAEFFTSNLSLTCLVYDNRCFGDSDGQPRQEIIPALQVSDYSDAITYAQTRPDVNTNKIGIWGSSYSGGHVLQVGACDRRVKAVLSQVPCVDGWANFERLIRPDFVAGLNQLFQEGKLLNLSAKHDHGPSALPSPDSFEFFTNWEKKSDWKNEVTVKSIELFRAYNPSAYIHRIGPTPLLMTVAENDVLTPTTIALESYSRALEPKQINILPGAGHFDGYSGPLFERNSQVQLEFLRKYLCG</sequence>
<keyword evidence="4" id="KW-1185">Reference proteome</keyword>
<dbReference type="Gene3D" id="3.40.50.1820">
    <property type="entry name" value="alpha/beta hydrolase"/>
    <property type="match status" value="1"/>
</dbReference>
<dbReference type="PANTHER" id="PTHR22946:SF9">
    <property type="entry name" value="POLYKETIDE TRANSFERASE AF380"/>
    <property type="match status" value="1"/>
</dbReference>
<evidence type="ECO:0000313" key="3">
    <source>
        <dbReference type="EMBL" id="KAK9783875.1"/>
    </source>
</evidence>
<dbReference type="InterPro" id="IPR029058">
    <property type="entry name" value="AB_hydrolase_fold"/>
</dbReference>
<dbReference type="InterPro" id="IPR000383">
    <property type="entry name" value="Xaa-Pro-like_dom"/>
</dbReference>
<dbReference type="SUPFAM" id="SSF53474">
    <property type="entry name" value="alpha/beta-Hydrolases"/>
    <property type="match status" value="1"/>
</dbReference>
<protein>
    <submittedName>
        <fullName evidence="3">Esterase/lipase</fullName>
    </submittedName>
</protein>
<dbReference type="PANTHER" id="PTHR22946">
    <property type="entry name" value="DIENELACTONE HYDROLASE DOMAIN-CONTAINING PROTEIN-RELATED"/>
    <property type="match status" value="1"/>
</dbReference>
<feature type="domain" description="Xaa-Pro dipeptidyl-peptidase-like" evidence="2">
    <location>
        <begin position="68"/>
        <end position="150"/>
    </location>
</feature>
<dbReference type="InterPro" id="IPR050261">
    <property type="entry name" value="FrsA_esterase"/>
</dbReference>
<gene>
    <name evidence="3" type="ORF">SCAR479_00434</name>
</gene>
<organism evidence="3 4">
    <name type="scientific">Seiridium cardinale</name>
    <dbReference type="NCBI Taxonomy" id="138064"/>
    <lineage>
        <taxon>Eukaryota</taxon>
        <taxon>Fungi</taxon>
        <taxon>Dikarya</taxon>
        <taxon>Ascomycota</taxon>
        <taxon>Pezizomycotina</taxon>
        <taxon>Sordariomycetes</taxon>
        <taxon>Xylariomycetidae</taxon>
        <taxon>Amphisphaeriales</taxon>
        <taxon>Sporocadaceae</taxon>
        <taxon>Seiridium</taxon>
    </lineage>
</organism>
<dbReference type="Pfam" id="PF02129">
    <property type="entry name" value="Peptidase_S15"/>
    <property type="match status" value="1"/>
</dbReference>
<reference evidence="3 4" key="1">
    <citation type="submission" date="2024-02" db="EMBL/GenBank/DDBJ databases">
        <title>First draft genome assembly of two strains of Seiridium cardinale.</title>
        <authorList>
            <person name="Emiliani G."/>
            <person name="Scali E."/>
        </authorList>
    </citation>
    <scope>NUCLEOTIDE SEQUENCE [LARGE SCALE GENOMIC DNA]</scope>
    <source>
        <strain evidence="3 4">BM-138-000479</strain>
    </source>
</reference>
<dbReference type="Gene3D" id="1.10.10.800">
    <property type="match status" value="1"/>
</dbReference>
<name>A0ABR2YAA7_9PEZI</name>
<accession>A0ABR2YAA7</accession>
<dbReference type="EMBL" id="JARVKM010000001">
    <property type="protein sequence ID" value="KAK9783875.1"/>
    <property type="molecule type" value="Genomic_DNA"/>
</dbReference>